<evidence type="ECO:0000313" key="1">
    <source>
        <dbReference type="EMBL" id="PIR83593.1"/>
    </source>
</evidence>
<comment type="caution">
    <text evidence="1">The sequence shown here is derived from an EMBL/GenBank/DDBJ whole genome shotgun (WGS) entry which is preliminary data.</text>
</comment>
<proteinExistence type="predicted"/>
<gene>
    <name evidence="1" type="ORF">COU18_02835</name>
</gene>
<evidence type="ECO:0000313" key="2">
    <source>
        <dbReference type="Proteomes" id="UP000231192"/>
    </source>
</evidence>
<dbReference type="AlphaFoldDB" id="A0A2H0UAZ2"/>
<reference evidence="2" key="1">
    <citation type="submission" date="2017-09" db="EMBL/GenBank/DDBJ databases">
        <title>Depth-based differentiation of microbial function through sediment-hosted aquifers and enrichment of novel symbionts in the deep terrestrial subsurface.</title>
        <authorList>
            <person name="Probst A.J."/>
            <person name="Ladd B."/>
            <person name="Jarett J.K."/>
            <person name="Geller-Mcgrath D.E."/>
            <person name="Sieber C.M.K."/>
            <person name="Emerson J.B."/>
            <person name="Anantharaman K."/>
            <person name="Thomas B.C."/>
            <person name="Malmstrom R."/>
            <person name="Stieglmeier M."/>
            <person name="Klingl A."/>
            <person name="Woyke T."/>
            <person name="Ryan C.M."/>
            <person name="Banfield J.F."/>
        </authorList>
    </citation>
    <scope>NUCLEOTIDE SEQUENCE [LARGE SCALE GENOMIC DNA]</scope>
</reference>
<organism evidence="1 2">
    <name type="scientific">Candidatus Kaiserbacteria bacterium CG10_big_fil_rev_8_21_14_0_10_51_14</name>
    <dbReference type="NCBI Taxonomy" id="1974610"/>
    <lineage>
        <taxon>Bacteria</taxon>
        <taxon>Candidatus Kaiseribacteriota</taxon>
    </lineage>
</organism>
<accession>A0A2H0UAZ2</accession>
<dbReference type="Proteomes" id="UP000231192">
    <property type="component" value="Unassembled WGS sequence"/>
</dbReference>
<protein>
    <submittedName>
        <fullName evidence="1">Uncharacterized protein</fullName>
    </submittedName>
</protein>
<name>A0A2H0UAZ2_9BACT</name>
<dbReference type="EMBL" id="PFBK01000008">
    <property type="protein sequence ID" value="PIR83593.1"/>
    <property type="molecule type" value="Genomic_DNA"/>
</dbReference>
<sequence>MEDPRDKNKGPTRRNVLLGAAALVGVGAAAGISNWMRSDESLGDEDHATNVYMGYQNGTLRKNFEELQAIGKLINATPFREREEKRGIYDEQIKEITDRKNELLKEFDVELIPFLLVAYIKAGHLEKTLVKVYDQLGGNVQKVENGEEGNSGVDLNLITQIRSVMRYSLSTDDKSYGLASHDLLEFRTID</sequence>